<sequence>MSQKTTGIIYHPDYLKHETGSHPERKERLVSIIAHLKETGLMEQLDLINPRYAEPGEIEYIHTPKYIKKVKKYSELEISLDFETILGKDSYSVALLAAGGAITAVDAILDDKAENSFALVRPPGHHAESDRGMGFCIFNNVAIAARHAQKKGKERVLIVDWDVHHGNGTQEAFYDDPTVLYFSTHQYPHYPGTGWVDEVGTGKGTGYNINVPLPAGTDDDGFIAAFKEILVPTALEFRPDIVLVSAGQDANANDGLAQMRMSVGGFAALASIVRTMAKETCGGKVAAVLEGGYDLDLLARSVVAVLGVFMGKEPGKREAAEPGAKVRERLEQIKKVQSKYWHLS</sequence>
<dbReference type="InterPro" id="IPR023696">
    <property type="entry name" value="Ureohydrolase_dom_sf"/>
</dbReference>
<name>A0A284VK45_9EURY</name>
<reference evidence="3" key="1">
    <citation type="submission" date="2017-06" db="EMBL/GenBank/DDBJ databases">
        <authorList>
            <person name="Cremers G."/>
        </authorList>
    </citation>
    <scope>NUCLEOTIDE SEQUENCE [LARGE SCALE GENOMIC DNA]</scope>
</reference>
<accession>A0A284VK45</accession>
<dbReference type="RefSeq" id="WP_096203990.1">
    <property type="nucleotide sequence ID" value="NZ_FZMP01000031.1"/>
</dbReference>
<feature type="domain" description="Histone deacetylase" evidence="1">
    <location>
        <begin position="22"/>
        <end position="306"/>
    </location>
</feature>
<dbReference type="OrthoDB" id="147549at2157"/>
<evidence type="ECO:0000259" key="1">
    <source>
        <dbReference type="Pfam" id="PF00850"/>
    </source>
</evidence>
<proteinExistence type="predicted"/>
<protein>
    <recommendedName>
        <fullName evidence="1">Histone deacetylase domain-containing protein</fullName>
    </recommendedName>
</protein>
<dbReference type="InterPro" id="IPR023801">
    <property type="entry name" value="His_deacetylse_dom"/>
</dbReference>
<dbReference type="EMBL" id="FZMP01000031">
    <property type="protein sequence ID" value="SNQ59654.1"/>
    <property type="molecule type" value="Genomic_DNA"/>
</dbReference>
<dbReference type="CDD" id="cd09992">
    <property type="entry name" value="HDAC_classII"/>
    <property type="match status" value="1"/>
</dbReference>
<dbReference type="InterPro" id="IPR000286">
    <property type="entry name" value="HDACs"/>
</dbReference>
<dbReference type="SUPFAM" id="SSF52768">
    <property type="entry name" value="Arginase/deacetylase"/>
    <property type="match status" value="1"/>
</dbReference>
<dbReference type="Pfam" id="PF00850">
    <property type="entry name" value="Hist_deacetyl"/>
    <property type="match status" value="1"/>
</dbReference>
<evidence type="ECO:0000313" key="2">
    <source>
        <dbReference type="EMBL" id="SNQ59654.1"/>
    </source>
</evidence>
<dbReference type="PRINTS" id="PR01270">
    <property type="entry name" value="HDASUPER"/>
</dbReference>
<dbReference type="Proteomes" id="UP000218615">
    <property type="component" value="Unassembled WGS sequence"/>
</dbReference>
<dbReference type="PANTHER" id="PTHR10625">
    <property type="entry name" value="HISTONE DEACETYLASE HDAC1-RELATED"/>
    <property type="match status" value="1"/>
</dbReference>
<keyword evidence="3" id="KW-1185">Reference proteome</keyword>
<evidence type="ECO:0000313" key="3">
    <source>
        <dbReference type="Proteomes" id="UP000218615"/>
    </source>
</evidence>
<dbReference type="PANTHER" id="PTHR10625:SF10">
    <property type="entry name" value="HISTONE DEACETYLASE HDAC1"/>
    <property type="match status" value="1"/>
</dbReference>
<dbReference type="AlphaFoldDB" id="A0A284VK45"/>
<dbReference type="GO" id="GO:0040029">
    <property type="term" value="P:epigenetic regulation of gene expression"/>
    <property type="evidence" value="ECO:0007669"/>
    <property type="project" value="TreeGrafter"/>
</dbReference>
<dbReference type="STRING" id="1392998.ANME2D_00516"/>
<gene>
    <name evidence="2" type="ORF">MNV_1260002</name>
</gene>
<dbReference type="Gene3D" id="3.40.800.20">
    <property type="entry name" value="Histone deacetylase domain"/>
    <property type="match status" value="1"/>
</dbReference>
<organism evidence="2 3">
    <name type="scientific">Candidatus Methanoperedens nitratireducens</name>
    <dbReference type="NCBI Taxonomy" id="1392998"/>
    <lineage>
        <taxon>Archaea</taxon>
        <taxon>Methanobacteriati</taxon>
        <taxon>Methanobacteriota</taxon>
        <taxon>Stenosarchaea group</taxon>
        <taxon>Methanomicrobia</taxon>
        <taxon>Methanosarcinales</taxon>
        <taxon>ANME-2 cluster</taxon>
        <taxon>Candidatus Methanoperedentaceae</taxon>
        <taxon>Candidatus Methanoperedens</taxon>
    </lineage>
</organism>
<dbReference type="InterPro" id="IPR037138">
    <property type="entry name" value="His_deacetylse_dom_sf"/>
</dbReference>
<dbReference type="GO" id="GO:0004407">
    <property type="term" value="F:histone deacetylase activity"/>
    <property type="evidence" value="ECO:0007669"/>
    <property type="project" value="TreeGrafter"/>
</dbReference>